<evidence type="ECO:0008006" key="3">
    <source>
        <dbReference type="Google" id="ProtNLM"/>
    </source>
</evidence>
<evidence type="ECO:0000313" key="2">
    <source>
        <dbReference type="Proteomes" id="UP000601055"/>
    </source>
</evidence>
<dbReference type="AlphaFoldDB" id="A0A923E1Z3"/>
<accession>A0A923E1Z3</accession>
<evidence type="ECO:0000313" key="1">
    <source>
        <dbReference type="EMBL" id="MBB2146918.1"/>
    </source>
</evidence>
<sequence length="204" mass="22846">MKNSQFTNEVFKIMALEKTFIQVKFNFIVSCFFLTLLPTFVIAQSISGKNGQRDFDFEIGDWKTKLKVLKNPLSGSTTWVEYEGTSKVIAICNGNSNLVELNVKGSGGQIIGVSLRLFNPKTNQWSLNFANIKDGNLATPSIGSFKDGRGEFFNEDTFDGKKILVRFVISAITPSSCHFEQAFSTDNGKTWEVNWIAEDTRIKS</sequence>
<dbReference type="EMBL" id="WNXD01000002">
    <property type="protein sequence ID" value="MBB2146918.1"/>
    <property type="molecule type" value="Genomic_DNA"/>
</dbReference>
<proteinExistence type="predicted"/>
<dbReference type="Proteomes" id="UP000601055">
    <property type="component" value="Unassembled WGS sequence"/>
</dbReference>
<keyword evidence="2" id="KW-1185">Reference proteome</keyword>
<name>A0A923E1Z3_9SPHI</name>
<comment type="caution">
    <text evidence="1">The sequence shown here is derived from an EMBL/GenBank/DDBJ whole genome shotgun (WGS) entry which is preliminary data.</text>
</comment>
<dbReference type="RefSeq" id="WP_182923554.1">
    <property type="nucleotide sequence ID" value="NZ_WNXD01000002.1"/>
</dbReference>
<reference evidence="1" key="1">
    <citation type="submission" date="2019-11" db="EMBL/GenBank/DDBJ databases">
        <title>Description of Pedobacter sp. LMG 31464T.</title>
        <authorList>
            <person name="Carlier A."/>
            <person name="Qi S."/>
            <person name="Vandamme P."/>
        </authorList>
    </citation>
    <scope>NUCLEOTIDE SEQUENCE</scope>
    <source>
        <strain evidence="1">LMG 31464</strain>
    </source>
</reference>
<gene>
    <name evidence="1" type="ORF">GM921_15545</name>
</gene>
<organism evidence="1 2">
    <name type="scientific">Pedobacter planticolens</name>
    <dbReference type="NCBI Taxonomy" id="2679964"/>
    <lineage>
        <taxon>Bacteria</taxon>
        <taxon>Pseudomonadati</taxon>
        <taxon>Bacteroidota</taxon>
        <taxon>Sphingobacteriia</taxon>
        <taxon>Sphingobacteriales</taxon>
        <taxon>Sphingobacteriaceae</taxon>
        <taxon>Pedobacter</taxon>
    </lineage>
</organism>
<protein>
    <recommendedName>
        <fullName evidence="3">DUF1579 domain-containing protein</fullName>
    </recommendedName>
</protein>